<dbReference type="Proteomes" id="UP000322080">
    <property type="component" value="Unassembled WGS sequence"/>
</dbReference>
<dbReference type="PANTHER" id="PTHR43352">
    <property type="entry name" value="ACETYL-COA SYNTHETASE"/>
    <property type="match status" value="1"/>
</dbReference>
<dbReference type="Pfam" id="PF13193">
    <property type="entry name" value="AMP-binding_C"/>
    <property type="match status" value="1"/>
</dbReference>
<evidence type="ECO:0000259" key="3">
    <source>
        <dbReference type="Pfam" id="PF13193"/>
    </source>
</evidence>
<dbReference type="InterPro" id="IPR045851">
    <property type="entry name" value="AMP-bd_C_sf"/>
</dbReference>
<dbReference type="InterPro" id="IPR025110">
    <property type="entry name" value="AMP-bd_C"/>
</dbReference>
<dbReference type="Pfam" id="PF00501">
    <property type="entry name" value="AMP-binding"/>
    <property type="match status" value="1"/>
</dbReference>
<feature type="domain" description="AMP-dependent synthetase/ligase" evidence="2">
    <location>
        <begin position="29"/>
        <end position="369"/>
    </location>
</feature>
<evidence type="ECO:0000313" key="4">
    <source>
        <dbReference type="EMBL" id="TYB81626.1"/>
    </source>
</evidence>
<name>A0A5D0RL18_9RHOB</name>
<reference evidence="4 5" key="1">
    <citation type="submission" date="2019-08" db="EMBL/GenBank/DDBJ databases">
        <title>Identification of a novel species of the genus Boseongicola.</title>
        <authorList>
            <person name="Zhang X.-Q."/>
        </authorList>
    </citation>
    <scope>NUCLEOTIDE SEQUENCE [LARGE SCALE GENOMIC DNA]</scope>
    <source>
        <strain evidence="4 5">HY14</strain>
    </source>
</reference>
<dbReference type="InterPro" id="IPR000873">
    <property type="entry name" value="AMP-dep_synth/lig_dom"/>
</dbReference>
<dbReference type="SUPFAM" id="SSF56801">
    <property type="entry name" value="Acetyl-CoA synthetase-like"/>
    <property type="match status" value="1"/>
</dbReference>
<accession>A0A5D0RL18</accession>
<dbReference type="GO" id="GO:0044550">
    <property type="term" value="P:secondary metabolite biosynthetic process"/>
    <property type="evidence" value="ECO:0007669"/>
    <property type="project" value="TreeGrafter"/>
</dbReference>
<evidence type="ECO:0000256" key="1">
    <source>
        <dbReference type="ARBA" id="ARBA00022598"/>
    </source>
</evidence>
<dbReference type="Gene3D" id="3.40.50.12780">
    <property type="entry name" value="N-terminal domain of ligase-like"/>
    <property type="match status" value="1"/>
</dbReference>
<keyword evidence="5" id="KW-1185">Reference proteome</keyword>
<proteinExistence type="predicted"/>
<evidence type="ECO:0000313" key="5">
    <source>
        <dbReference type="Proteomes" id="UP000322080"/>
    </source>
</evidence>
<dbReference type="PANTHER" id="PTHR43352:SF1">
    <property type="entry name" value="ANTHRANILATE--COA LIGASE"/>
    <property type="match status" value="1"/>
</dbReference>
<dbReference type="InterPro" id="IPR042099">
    <property type="entry name" value="ANL_N_sf"/>
</dbReference>
<dbReference type="Gene3D" id="3.30.300.30">
    <property type="match status" value="1"/>
</dbReference>
<dbReference type="AlphaFoldDB" id="A0A5D0RL18"/>
<dbReference type="GO" id="GO:0016878">
    <property type="term" value="F:acid-thiol ligase activity"/>
    <property type="evidence" value="ECO:0007669"/>
    <property type="project" value="TreeGrafter"/>
</dbReference>
<keyword evidence="1 4" id="KW-0436">Ligase</keyword>
<feature type="domain" description="AMP-binding enzyme C-terminal" evidence="3">
    <location>
        <begin position="419"/>
        <end position="493"/>
    </location>
</feature>
<sequence>MLSIDAPGPRLAPPPAAFNLAQYVLADGAAHPDKLALSVVGPTRSDDWSHARLSRAVLGIAGGFQALGLAPGSRVLLRLGNSVEFPLAFLGAIAAGLVPVPTSSQLTGAEITPMAGMLDPALIVAGPGIALPAPLPAPVITEAELHDLAGHAPAAPVMGDPDRPAYAVFTSGTSGTPRAVVHAHRAIWARRMMWDGWYGLRPDDRLMHAGAFNWTYTLGTGLMDPWSRGATALIPAADTRVADLPGLMAAHNATIFAAAPGVYRQMLRHDLPPLPTLRHGLSAGEKLAESIRDAWQGATGTAIYEAFGMSECSTFVSGAPDRPAPTGTLGRAQPGRRIAVLGADGPVRRATPGVLAVAADDPGLMLGYLGAEDETRARFRDGWFVTGDSVSMAKDGAITYLGREDDMMNAGGYRVSPVEVEAAMAAHPGVHEAACLTLKVSDSASVIACFYVPEAAPTEQVDLSAHAHTRLAHYKCPRLFVAVDALPRGANNKLLRRVLRDRVEAGEIAVPGLRAG</sequence>
<dbReference type="EMBL" id="VSIY01000005">
    <property type="protein sequence ID" value="TYB81626.1"/>
    <property type="molecule type" value="Genomic_DNA"/>
</dbReference>
<gene>
    <name evidence="4" type="ORF">FVF75_07885</name>
</gene>
<evidence type="ECO:0000259" key="2">
    <source>
        <dbReference type="Pfam" id="PF00501"/>
    </source>
</evidence>
<comment type="caution">
    <text evidence="4">The sequence shown here is derived from an EMBL/GenBank/DDBJ whole genome shotgun (WGS) entry which is preliminary data.</text>
</comment>
<organism evidence="4 5">
    <name type="scientific">Maritimibacter fusiformis</name>
    <dbReference type="NCBI Taxonomy" id="2603819"/>
    <lineage>
        <taxon>Bacteria</taxon>
        <taxon>Pseudomonadati</taxon>
        <taxon>Pseudomonadota</taxon>
        <taxon>Alphaproteobacteria</taxon>
        <taxon>Rhodobacterales</taxon>
        <taxon>Roseobacteraceae</taxon>
        <taxon>Maritimibacter</taxon>
    </lineage>
</organism>
<protein>
    <submittedName>
        <fullName evidence="4">Acyl--CoA ligase</fullName>
    </submittedName>
</protein>
<dbReference type="RefSeq" id="WP_148377434.1">
    <property type="nucleotide sequence ID" value="NZ_VSIY01000005.1"/>
</dbReference>